<sequence length="202" mass="22321">MRHSTSEELGANSVSSQARELLHRAEEGARLQSRRKHRSGGAWSCNDVLASCASVAFGYSLDVQKSPLDDRYVTRSQTHANQGRNRPIGIISNVTCFRTMQRSSFGSSRRFGETERRGATRNASCQCGHLTAIAFLWKMSLQRSLYALYRCGGPDVRSFPTSEDVANATRTVHSLEERLLGVAPSLCKGKRGVQSLAGYRHV</sequence>
<comment type="caution">
    <text evidence="2">The sequence shown here is derived from an EMBL/GenBank/DDBJ whole genome shotgun (WGS) entry which is preliminary data.</text>
</comment>
<accession>A0A1V9X604</accession>
<feature type="region of interest" description="Disordered" evidence="1">
    <location>
        <begin position="1"/>
        <end position="20"/>
    </location>
</feature>
<keyword evidence="3" id="KW-1185">Reference proteome</keyword>
<gene>
    <name evidence="2" type="ORF">BIW11_04457</name>
</gene>
<dbReference type="AlphaFoldDB" id="A0A1V9X604"/>
<dbReference type="EMBL" id="MNPL01022471">
    <property type="protein sequence ID" value="OQR69025.1"/>
    <property type="molecule type" value="Genomic_DNA"/>
</dbReference>
<dbReference type="InParanoid" id="A0A1V9X604"/>
<evidence type="ECO:0000313" key="2">
    <source>
        <dbReference type="EMBL" id="OQR69025.1"/>
    </source>
</evidence>
<evidence type="ECO:0000256" key="1">
    <source>
        <dbReference type="SAM" id="MobiDB-lite"/>
    </source>
</evidence>
<proteinExistence type="predicted"/>
<reference evidence="2 3" key="1">
    <citation type="journal article" date="2017" name="Gigascience">
        <title>Draft genome of the honey bee ectoparasitic mite, Tropilaelaps mercedesae, is shaped by the parasitic life history.</title>
        <authorList>
            <person name="Dong X."/>
            <person name="Armstrong S.D."/>
            <person name="Xia D."/>
            <person name="Makepeace B.L."/>
            <person name="Darby A.C."/>
            <person name="Kadowaki T."/>
        </authorList>
    </citation>
    <scope>NUCLEOTIDE SEQUENCE [LARGE SCALE GENOMIC DNA]</scope>
    <source>
        <strain evidence="2">Wuxi-XJTLU</strain>
    </source>
</reference>
<protein>
    <submittedName>
        <fullName evidence="2">Uncharacterized protein</fullName>
    </submittedName>
</protein>
<name>A0A1V9X604_9ACAR</name>
<organism evidence="2 3">
    <name type="scientific">Tropilaelaps mercedesae</name>
    <dbReference type="NCBI Taxonomy" id="418985"/>
    <lineage>
        <taxon>Eukaryota</taxon>
        <taxon>Metazoa</taxon>
        <taxon>Ecdysozoa</taxon>
        <taxon>Arthropoda</taxon>
        <taxon>Chelicerata</taxon>
        <taxon>Arachnida</taxon>
        <taxon>Acari</taxon>
        <taxon>Parasitiformes</taxon>
        <taxon>Mesostigmata</taxon>
        <taxon>Gamasina</taxon>
        <taxon>Dermanyssoidea</taxon>
        <taxon>Laelapidae</taxon>
        <taxon>Tropilaelaps</taxon>
    </lineage>
</organism>
<evidence type="ECO:0000313" key="3">
    <source>
        <dbReference type="Proteomes" id="UP000192247"/>
    </source>
</evidence>
<dbReference type="Proteomes" id="UP000192247">
    <property type="component" value="Unassembled WGS sequence"/>
</dbReference>